<dbReference type="InterPro" id="IPR035965">
    <property type="entry name" value="PAS-like_dom_sf"/>
</dbReference>
<dbReference type="InterPro" id="IPR013656">
    <property type="entry name" value="PAS_4"/>
</dbReference>
<reference evidence="4 5" key="1">
    <citation type="journal article" date="2006" name="Int. J. Syst. Evol. Microbiol.">
        <title>Haloterrigena longa sp. nov. and Haloterrigena limicola sp. nov., extremely halophilic archaea isolated from a salt lake.</title>
        <authorList>
            <person name="Cui H.L."/>
            <person name="Tohty D."/>
            <person name="Zhou P.J."/>
            <person name="Liu S.J."/>
        </authorList>
    </citation>
    <scope>NUCLEOTIDE SEQUENCE [LARGE SCALE GENOMIC DNA]</scope>
    <source>
        <strain evidence="4 5">ABH32</strain>
    </source>
</reference>
<name>A0A8A2U823_9EURY</name>
<evidence type="ECO:0000313" key="5">
    <source>
        <dbReference type="Proteomes" id="UP000663191"/>
    </source>
</evidence>
<evidence type="ECO:0000313" key="4">
    <source>
        <dbReference type="EMBL" id="QSW84532.1"/>
    </source>
</evidence>
<dbReference type="Pfam" id="PF15915">
    <property type="entry name" value="BAT"/>
    <property type="match status" value="1"/>
</dbReference>
<sequence length="531" mass="59573">MASRQDLAAATLETLPITIAVIDDDGEIRLTNRSWREFAPESEDHLGVDYVATAATADDEHATRAVAGIERVLDGDQESFEMEYPCHSPTEKRWFMMRASRFRDGDERLVSIVHVEITERKLAEIAAEENAQQVRDERQALEHVLERVDGLVRDVTDAAVGAETRGEIEREVCARLTETDPYALAWIGRADVTNRRLSPQEWASEGDVSLEDDELVIGTDERHPAIRAFEDGDPHVIQDLDAFDDADRWWPAEAGEHVRSIIALPLTYGEITYGVLVVFAADPEAFDERERFVLESLAETIATAMNALEVRRMLTTETVVSMAVSLEDPSLFVTALSTAVDATITYRGVTYDADGTPLVFLHADRELDAASVQNAFANGRDVEILSETESDTVLEVEAEDGLVTALSEYGGVIQELTVTDGVADLVLELPDGRSARSAYDLLERRYDRVELDSYHETEEPTRTRKDIVTRLESSLTDRQLMALRKAYYANYFEWPRDISGEELAASMDISRSTYHQHLRTAQRKLLDELLE</sequence>
<dbReference type="InterPro" id="IPR000014">
    <property type="entry name" value="PAS"/>
</dbReference>
<dbReference type="Gene3D" id="3.30.450.20">
    <property type="entry name" value="PAS domain"/>
    <property type="match status" value="1"/>
</dbReference>
<dbReference type="SUPFAM" id="SSF55785">
    <property type="entry name" value="PYP-like sensor domain (PAS domain)"/>
    <property type="match status" value="1"/>
</dbReference>
<accession>A0A8A2U823</accession>
<dbReference type="Pfam" id="PF04967">
    <property type="entry name" value="HTH_10"/>
    <property type="match status" value="1"/>
</dbReference>
<dbReference type="Gene3D" id="3.30.450.40">
    <property type="match status" value="1"/>
</dbReference>
<dbReference type="InterPro" id="IPR029016">
    <property type="entry name" value="GAF-like_dom_sf"/>
</dbReference>
<keyword evidence="1" id="KW-0805">Transcription regulation</keyword>
<dbReference type="Proteomes" id="UP000663191">
    <property type="component" value="Chromosome"/>
</dbReference>
<evidence type="ECO:0000256" key="2">
    <source>
        <dbReference type="ARBA" id="ARBA00023163"/>
    </source>
</evidence>
<dbReference type="Pfam" id="PF13185">
    <property type="entry name" value="GAF_2"/>
    <property type="match status" value="1"/>
</dbReference>
<dbReference type="InterPro" id="IPR003018">
    <property type="entry name" value="GAF"/>
</dbReference>
<keyword evidence="2" id="KW-0804">Transcription</keyword>
<evidence type="ECO:0000259" key="3">
    <source>
        <dbReference type="SMART" id="SM00065"/>
    </source>
</evidence>
<dbReference type="NCBIfam" id="TIGR00229">
    <property type="entry name" value="sensory_box"/>
    <property type="match status" value="1"/>
</dbReference>
<evidence type="ECO:0000256" key="1">
    <source>
        <dbReference type="ARBA" id="ARBA00023015"/>
    </source>
</evidence>
<dbReference type="PANTHER" id="PTHR34236:SF1">
    <property type="entry name" value="DIMETHYL SULFOXIDE REDUCTASE TRANSCRIPTIONAL ACTIVATOR"/>
    <property type="match status" value="1"/>
</dbReference>
<feature type="domain" description="GAF" evidence="3">
    <location>
        <begin position="136"/>
        <end position="315"/>
    </location>
</feature>
<dbReference type="PANTHER" id="PTHR34236">
    <property type="entry name" value="DIMETHYL SULFOXIDE REDUCTASE TRANSCRIPTIONAL ACTIVATOR"/>
    <property type="match status" value="1"/>
</dbReference>
<dbReference type="OrthoDB" id="234125at2157"/>
<organism evidence="4 5">
    <name type="scientific">Natrinema longum</name>
    <dbReference type="NCBI Taxonomy" id="370324"/>
    <lineage>
        <taxon>Archaea</taxon>
        <taxon>Methanobacteriati</taxon>
        <taxon>Methanobacteriota</taxon>
        <taxon>Stenosarchaea group</taxon>
        <taxon>Halobacteria</taxon>
        <taxon>Halobacteriales</taxon>
        <taxon>Natrialbaceae</taxon>
        <taxon>Natrinema</taxon>
    </lineage>
</organism>
<proteinExistence type="predicted"/>
<protein>
    <submittedName>
        <fullName evidence="4">Helix-turn-helix domain-containing protein</fullName>
    </submittedName>
</protein>
<dbReference type="RefSeq" id="WP_207269765.1">
    <property type="nucleotide sequence ID" value="NZ_CP071463.1"/>
</dbReference>
<dbReference type="InterPro" id="IPR031803">
    <property type="entry name" value="BAT_GAF/HTH-assoc"/>
</dbReference>
<gene>
    <name evidence="4" type="ORF">J0X27_13890</name>
</gene>
<dbReference type="SMART" id="SM00065">
    <property type="entry name" value="GAF"/>
    <property type="match status" value="1"/>
</dbReference>
<dbReference type="KEGG" id="hlo:J0X27_13890"/>
<dbReference type="InterPro" id="IPR007050">
    <property type="entry name" value="HTH_bacterioopsin"/>
</dbReference>
<dbReference type="SUPFAM" id="SSF55781">
    <property type="entry name" value="GAF domain-like"/>
    <property type="match status" value="1"/>
</dbReference>
<keyword evidence="5" id="KW-1185">Reference proteome</keyword>
<dbReference type="Pfam" id="PF08448">
    <property type="entry name" value="PAS_4"/>
    <property type="match status" value="1"/>
</dbReference>
<dbReference type="AlphaFoldDB" id="A0A8A2U823"/>
<dbReference type="EMBL" id="CP071463">
    <property type="protein sequence ID" value="QSW84532.1"/>
    <property type="molecule type" value="Genomic_DNA"/>
</dbReference>
<dbReference type="GeneID" id="63184856"/>